<sequence length="148" mass="16845">MDTLQLECHEAGAWKLAQILPENIWDAEGSAAKEKEVDNQDRRERWRCMVDASWTLEDTGVRFESDCQQLINIINSSKQWPALEPQLDVIESLRATFTSFTFSLISRSLNIRADSLAKEARLRDSHFSIVDIVFPEPLAHEASMLGPV</sequence>
<accession>A0A8S9JH43</accession>
<dbReference type="EMBL" id="QGKW02001660">
    <property type="protein sequence ID" value="KAF2580863.1"/>
    <property type="molecule type" value="Genomic_DNA"/>
</dbReference>
<protein>
    <recommendedName>
        <fullName evidence="1">RNase H type-1 domain-containing protein</fullName>
    </recommendedName>
</protein>
<dbReference type="InterPro" id="IPR002156">
    <property type="entry name" value="RNaseH_domain"/>
</dbReference>
<dbReference type="GO" id="GO:0004523">
    <property type="term" value="F:RNA-DNA hybrid ribonuclease activity"/>
    <property type="evidence" value="ECO:0007669"/>
    <property type="project" value="InterPro"/>
</dbReference>
<name>A0A8S9JH43_BRACR</name>
<dbReference type="Pfam" id="PF13456">
    <property type="entry name" value="RVT_3"/>
    <property type="match status" value="1"/>
</dbReference>
<evidence type="ECO:0000259" key="1">
    <source>
        <dbReference type="Pfam" id="PF13456"/>
    </source>
</evidence>
<dbReference type="AlphaFoldDB" id="A0A8S9JH43"/>
<reference evidence="2" key="1">
    <citation type="submission" date="2019-12" db="EMBL/GenBank/DDBJ databases">
        <title>Genome sequencing and annotation of Brassica cretica.</title>
        <authorList>
            <person name="Studholme D.J."/>
            <person name="Sarris P.F."/>
        </authorList>
    </citation>
    <scope>NUCLEOTIDE SEQUENCE</scope>
    <source>
        <strain evidence="2">PFS-001/15</strain>
        <tissue evidence="2">Leaf</tissue>
    </source>
</reference>
<gene>
    <name evidence="2" type="ORF">F2Q68_00003515</name>
</gene>
<feature type="domain" description="RNase H type-1" evidence="1">
    <location>
        <begin position="56"/>
        <end position="120"/>
    </location>
</feature>
<proteinExistence type="predicted"/>
<dbReference type="GO" id="GO:0003676">
    <property type="term" value="F:nucleic acid binding"/>
    <property type="evidence" value="ECO:0007669"/>
    <property type="project" value="InterPro"/>
</dbReference>
<dbReference type="InterPro" id="IPR036397">
    <property type="entry name" value="RNaseH_sf"/>
</dbReference>
<evidence type="ECO:0000313" key="3">
    <source>
        <dbReference type="Proteomes" id="UP000712281"/>
    </source>
</evidence>
<evidence type="ECO:0000313" key="2">
    <source>
        <dbReference type="EMBL" id="KAF2580863.1"/>
    </source>
</evidence>
<comment type="caution">
    <text evidence="2">The sequence shown here is derived from an EMBL/GenBank/DDBJ whole genome shotgun (WGS) entry which is preliminary data.</text>
</comment>
<dbReference type="Gene3D" id="3.30.420.10">
    <property type="entry name" value="Ribonuclease H-like superfamily/Ribonuclease H"/>
    <property type="match status" value="1"/>
</dbReference>
<organism evidence="2 3">
    <name type="scientific">Brassica cretica</name>
    <name type="common">Mustard</name>
    <dbReference type="NCBI Taxonomy" id="69181"/>
    <lineage>
        <taxon>Eukaryota</taxon>
        <taxon>Viridiplantae</taxon>
        <taxon>Streptophyta</taxon>
        <taxon>Embryophyta</taxon>
        <taxon>Tracheophyta</taxon>
        <taxon>Spermatophyta</taxon>
        <taxon>Magnoliopsida</taxon>
        <taxon>eudicotyledons</taxon>
        <taxon>Gunneridae</taxon>
        <taxon>Pentapetalae</taxon>
        <taxon>rosids</taxon>
        <taxon>malvids</taxon>
        <taxon>Brassicales</taxon>
        <taxon>Brassicaceae</taxon>
        <taxon>Brassiceae</taxon>
        <taxon>Brassica</taxon>
    </lineage>
</organism>
<dbReference type="Proteomes" id="UP000712281">
    <property type="component" value="Unassembled WGS sequence"/>
</dbReference>